<evidence type="ECO:0000256" key="1">
    <source>
        <dbReference type="SAM" id="Phobius"/>
    </source>
</evidence>
<evidence type="ECO:0000313" key="3">
    <source>
        <dbReference type="EMBL" id="MFC6647522.1"/>
    </source>
</evidence>
<reference evidence="4" key="2">
    <citation type="journal article" date="2019" name="Int. J. Syst. Evol. Microbiol.">
        <title>The Global Catalogue of Microorganisms (GCM) 10K type strain sequencing project: providing services to taxonomists for standard genome sequencing and annotation.</title>
        <authorList>
            <consortium name="The Broad Institute Genomics Platform"/>
            <consortium name="The Broad Institute Genome Sequencing Center for Infectious Disease"/>
            <person name="Wu L."/>
            <person name="Ma J."/>
        </authorList>
    </citation>
    <scope>NUCLEOTIDE SEQUENCE [LARGE SCALE GENOMIC DNA]</scope>
    <source>
        <strain evidence="4">CGMCC 1.16026</strain>
    </source>
</reference>
<name>A0ABW1Z4H8_9BACT</name>
<dbReference type="Proteomes" id="UP001596391">
    <property type="component" value="Unassembled WGS sequence"/>
</dbReference>
<accession>A0ABW1Z4H8</accession>
<reference evidence="2" key="1">
    <citation type="journal article" date="2014" name="Int. J. Syst. Evol. Microbiol.">
        <title>Complete genome of a new Firmicutes species belonging to the dominant human colonic microbiota ('Ruminococcus bicirculans') reveals two chromosomes and a selective capacity to utilize plant glucans.</title>
        <authorList>
            <consortium name="NISC Comparative Sequencing Program"/>
            <person name="Wegmann U."/>
            <person name="Louis P."/>
            <person name="Goesmann A."/>
            <person name="Henrissat B."/>
            <person name="Duncan S.H."/>
            <person name="Flint H.J."/>
        </authorList>
    </citation>
    <scope>NUCLEOTIDE SEQUENCE</scope>
    <source>
        <strain evidence="2">NBRC 107139</strain>
    </source>
</reference>
<evidence type="ECO:0008006" key="5">
    <source>
        <dbReference type="Google" id="ProtNLM"/>
    </source>
</evidence>
<keyword evidence="1" id="KW-0812">Transmembrane</keyword>
<protein>
    <recommendedName>
        <fullName evidence="5">DUF948 domain-containing protein</fullName>
    </recommendedName>
</protein>
<keyword evidence="1" id="KW-1133">Transmembrane helix</keyword>
<evidence type="ECO:0000313" key="2">
    <source>
        <dbReference type="EMBL" id="MFC6644031.1"/>
    </source>
</evidence>
<keyword evidence="4" id="KW-1185">Reference proteome</keyword>
<keyword evidence="1" id="KW-0472">Membrane</keyword>
<gene>
    <name evidence="2" type="ORF">ACFQBQ_00145</name>
    <name evidence="3" type="ORF">ACFQBQ_18505</name>
</gene>
<organism evidence="2 4">
    <name type="scientific">Granulicella cerasi</name>
    <dbReference type="NCBI Taxonomy" id="741063"/>
    <lineage>
        <taxon>Bacteria</taxon>
        <taxon>Pseudomonadati</taxon>
        <taxon>Acidobacteriota</taxon>
        <taxon>Terriglobia</taxon>
        <taxon>Terriglobales</taxon>
        <taxon>Acidobacteriaceae</taxon>
        <taxon>Granulicella</taxon>
    </lineage>
</organism>
<reference evidence="2" key="3">
    <citation type="submission" date="2024-09" db="EMBL/GenBank/DDBJ databases">
        <authorList>
            <person name="Sun Q."/>
            <person name="Mori K."/>
        </authorList>
    </citation>
    <scope>NUCLEOTIDE SEQUENCE</scope>
    <source>
        <strain evidence="2">NBRC 107139</strain>
    </source>
</reference>
<sequence>MIALNSVAVMMFQDGGVDQHKISIWSAVIGLALVAQAAGVCIAAAFAIKMFWKVERLTDSFEHKTAPLIEKATALVDELGPKIHTVATNVEQTSYVVRAKVDELAMTVDQLNRTVQDVNERSRVQISRVDGIVSDALATTYEVSRTVQESIKGPVKQVAGVIAGLRAGLETLIARSPFGGGRPSPYDVE</sequence>
<dbReference type="EMBL" id="JBHSWI010000001">
    <property type="protein sequence ID" value="MFC6647522.1"/>
    <property type="molecule type" value="Genomic_DNA"/>
</dbReference>
<proteinExistence type="predicted"/>
<evidence type="ECO:0000313" key="4">
    <source>
        <dbReference type="Proteomes" id="UP001596391"/>
    </source>
</evidence>
<feature type="transmembrane region" description="Helical" evidence="1">
    <location>
        <begin position="22"/>
        <end position="48"/>
    </location>
</feature>
<comment type="caution">
    <text evidence="2">The sequence shown here is derived from an EMBL/GenBank/DDBJ whole genome shotgun (WGS) entry which is preliminary data.</text>
</comment>
<dbReference type="RefSeq" id="WP_263370583.1">
    <property type="nucleotide sequence ID" value="NZ_JAGSYD010000002.1"/>
</dbReference>
<dbReference type="EMBL" id="JBHSWI010000001">
    <property type="protein sequence ID" value="MFC6644031.1"/>
    <property type="molecule type" value="Genomic_DNA"/>
</dbReference>